<dbReference type="PROSITE" id="PS50110">
    <property type="entry name" value="RESPONSE_REGULATORY"/>
    <property type="match status" value="1"/>
</dbReference>
<evidence type="ECO:0000259" key="4">
    <source>
        <dbReference type="PROSITE" id="PS50045"/>
    </source>
</evidence>
<evidence type="ECO:0000313" key="7">
    <source>
        <dbReference type="Proteomes" id="UP000777784"/>
    </source>
</evidence>
<dbReference type="SUPFAM" id="SSF52172">
    <property type="entry name" value="CheY-like"/>
    <property type="match status" value="1"/>
</dbReference>
<dbReference type="InterPro" id="IPR058031">
    <property type="entry name" value="AAA_lid_NorR"/>
</dbReference>
<keyword evidence="2" id="KW-0067">ATP-binding</keyword>
<dbReference type="Gene3D" id="1.10.8.60">
    <property type="match status" value="1"/>
</dbReference>
<dbReference type="InterPro" id="IPR001789">
    <property type="entry name" value="Sig_transdc_resp-reg_receiver"/>
</dbReference>
<protein>
    <submittedName>
        <fullName evidence="6">Sigma-54 dependent transcriptional regulator</fullName>
    </submittedName>
</protein>
<dbReference type="GO" id="GO:0000160">
    <property type="term" value="P:phosphorelay signal transduction system"/>
    <property type="evidence" value="ECO:0007669"/>
    <property type="project" value="InterPro"/>
</dbReference>
<dbReference type="SMART" id="SM00382">
    <property type="entry name" value="AAA"/>
    <property type="match status" value="1"/>
</dbReference>
<dbReference type="Pfam" id="PF25601">
    <property type="entry name" value="AAA_lid_14"/>
    <property type="match status" value="1"/>
</dbReference>
<dbReference type="Pfam" id="PF00072">
    <property type="entry name" value="Response_reg"/>
    <property type="match status" value="1"/>
</dbReference>
<dbReference type="InterPro" id="IPR025943">
    <property type="entry name" value="Sigma_54_int_dom_ATP-bd_2"/>
</dbReference>
<feature type="domain" description="Response regulatory" evidence="5">
    <location>
        <begin position="7"/>
        <end position="121"/>
    </location>
</feature>
<sequence>MMTELPLVLIIDDDHIFCGDIAEKLASNFRTMSSFNSLDGLAAIRHYTPEAILLDIRLDEEANGFDVLAKIHQMEAPAPVIMLTEDTNVETIVQSIKRGAYNYITKPPNSKVLIAILSKALEESVRQRGRWSREHEIRSLRGEFIVKDERMSAVLDLVKKIAPKDTTVLITGESGTGKELIARLIHQLSRRSEGPFIEFNCGGSTSELIEDELFGHEKGAFTGADRRFRGCFERANGGTLFLDEVGNSSPELQMKLLRVIENKSFRRIGGEVSIRSDLRIIAATNKIPIEEIKAKRLREDLYYRLCGIEVFIPPLRERLGDILPIAEHYLAQSSNGEILGFTPAAQEYLQSQPWDGNVRELRNAIERALVHCKGRSLDIHDFLSNPCRPMSPPPYRIAKEANTLAFLHDYVSQCLRVTKGIKTRAASLADVTPAQFQLLYKKSGVDVSLFRPSPEEESGQD</sequence>
<organism evidence="6 7">
    <name type="scientific">Eiseniibacteriota bacterium</name>
    <dbReference type="NCBI Taxonomy" id="2212470"/>
    <lineage>
        <taxon>Bacteria</taxon>
        <taxon>Candidatus Eiseniibacteriota</taxon>
    </lineage>
</organism>
<name>A0A948W413_UNCEI</name>
<feature type="modified residue" description="4-aspartylphosphate" evidence="3">
    <location>
        <position position="55"/>
    </location>
</feature>
<dbReference type="SMART" id="SM00448">
    <property type="entry name" value="REC"/>
    <property type="match status" value="1"/>
</dbReference>
<dbReference type="InterPro" id="IPR027417">
    <property type="entry name" value="P-loop_NTPase"/>
</dbReference>
<keyword evidence="3" id="KW-0597">Phosphoprotein</keyword>
<evidence type="ECO:0000259" key="5">
    <source>
        <dbReference type="PROSITE" id="PS50110"/>
    </source>
</evidence>
<dbReference type="SUPFAM" id="SSF52540">
    <property type="entry name" value="P-loop containing nucleoside triphosphate hydrolases"/>
    <property type="match status" value="1"/>
</dbReference>
<dbReference type="EMBL" id="JAHJDP010000072">
    <property type="protein sequence ID" value="MBU2691702.1"/>
    <property type="molecule type" value="Genomic_DNA"/>
</dbReference>
<dbReference type="PROSITE" id="PS00676">
    <property type="entry name" value="SIGMA54_INTERACT_2"/>
    <property type="match status" value="1"/>
</dbReference>
<dbReference type="AlphaFoldDB" id="A0A948W413"/>
<dbReference type="Proteomes" id="UP000777784">
    <property type="component" value="Unassembled WGS sequence"/>
</dbReference>
<dbReference type="PANTHER" id="PTHR32071">
    <property type="entry name" value="TRANSCRIPTIONAL REGULATORY PROTEIN"/>
    <property type="match status" value="1"/>
</dbReference>
<evidence type="ECO:0000256" key="3">
    <source>
        <dbReference type="PROSITE-ProRule" id="PRU00169"/>
    </source>
</evidence>
<comment type="caution">
    <text evidence="6">The sequence shown here is derived from an EMBL/GenBank/DDBJ whole genome shotgun (WGS) entry which is preliminary data.</text>
</comment>
<dbReference type="GO" id="GO:0006355">
    <property type="term" value="P:regulation of DNA-templated transcription"/>
    <property type="evidence" value="ECO:0007669"/>
    <property type="project" value="InterPro"/>
</dbReference>
<dbReference type="GO" id="GO:0005524">
    <property type="term" value="F:ATP binding"/>
    <property type="evidence" value="ECO:0007669"/>
    <property type="project" value="UniProtKB-KW"/>
</dbReference>
<dbReference type="PROSITE" id="PS50045">
    <property type="entry name" value="SIGMA54_INTERACT_4"/>
    <property type="match status" value="1"/>
</dbReference>
<dbReference type="Pfam" id="PF00158">
    <property type="entry name" value="Sigma54_activat"/>
    <property type="match status" value="1"/>
</dbReference>
<feature type="domain" description="Sigma-54 factor interaction" evidence="4">
    <location>
        <begin position="144"/>
        <end position="370"/>
    </location>
</feature>
<proteinExistence type="predicted"/>
<dbReference type="CDD" id="cd00009">
    <property type="entry name" value="AAA"/>
    <property type="match status" value="1"/>
</dbReference>
<evidence type="ECO:0000313" key="6">
    <source>
        <dbReference type="EMBL" id="MBU2691702.1"/>
    </source>
</evidence>
<keyword evidence="1" id="KW-0547">Nucleotide-binding</keyword>
<dbReference type="InterPro" id="IPR002078">
    <property type="entry name" value="Sigma_54_int"/>
</dbReference>
<dbReference type="InterPro" id="IPR011006">
    <property type="entry name" value="CheY-like_superfamily"/>
</dbReference>
<dbReference type="FunFam" id="3.40.50.300:FF:000006">
    <property type="entry name" value="DNA-binding transcriptional regulator NtrC"/>
    <property type="match status" value="1"/>
</dbReference>
<dbReference type="InterPro" id="IPR025662">
    <property type="entry name" value="Sigma_54_int_dom_ATP-bd_1"/>
</dbReference>
<evidence type="ECO:0000256" key="2">
    <source>
        <dbReference type="ARBA" id="ARBA00022840"/>
    </source>
</evidence>
<reference evidence="6" key="1">
    <citation type="submission" date="2021-05" db="EMBL/GenBank/DDBJ databases">
        <title>Energy efficiency and biological interactions define the core microbiome of deep oligotrophic groundwater.</title>
        <authorList>
            <person name="Mehrshad M."/>
            <person name="Lopez-Fernandez M."/>
            <person name="Bell E."/>
            <person name="Bernier-Latmani R."/>
            <person name="Bertilsson S."/>
            <person name="Dopson M."/>
        </authorList>
    </citation>
    <scope>NUCLEOTIDE SEQUENCE</scope>
    <source>
        <strain evidence="6">Modern_marine.mb.64</strain>
    </source>
</reference>
<dbReference type="PROSITE" id="PS00675">
    <property type="entry name" value="SIGMA54_INTERACT_1"/>
    <property type="match status" value="1"/>
</dbReference>
<gene>
    <name evidence="6" type="ORF">KJ970_12320</name>
</gene>
<dbReference type="InterPro" id="IPR003593">
    <property type="entry name" value="AAA+_ATPase"/>
</dbReference>
<accession>A0A948W413</accession>
<evidence type="ECO:0000256" key="1">
    <source>
        <dbReference type="ARBA" id="ARBA00022741"/>
    </source>
</evidence>
<dbReference type="Gene3D" id="3.40.50.2300">
    <property type="match status" value="1"/>
</dbReference>
<dbReference type="Gene3D" id="3.40.50.300">
    <property type="entry name" value="P-loop containing nucleotide triphosphate hydrolases"/>
    <property type="match status" value="1"/>
</dbReference>